<keyword evidence="6 9" id="KW-0648">Protein biosynthesis</keyword>
<dbReference type="Pfam" id="PF20974">
    <property type="entry name" value="tRNA-synt_1c_C2"/>
    <property type="match status" value="1"/>
</dbReference>
<dbReference type="GO" id="GO:0006425">
    <property type="term" value="P:glutaminyl-tRNA aminoacylation"/>
    <property type="evidence" value="ECO:0007669"/>
    <property type="project" value="InterPro"/>
</dbReference>
<proteinExistence type="inferred from homology"/>
<name>A0AAD9UP65_9APIC</name>
<dbReference type="EMBL" id="JALLKP010000002">
    <property type="protein sequence ID" value="KAK2196584.1"/>
    <property type="molecule type" value="Genomic_DNA"/>
</dbReference>
<gene>
    <name evidence="14" type="ORF">BdWA1_001831</name>
</gene>
<evidence type="ECO:0000259" key="13">
    <source>
        <dbReference type="Pfam" id="PF20974"/>
    </source>
</evidence>
<organism evidence="14 15">
    <name type="scientific">Babesia duncani</name>
    <dbReference type="NCBI Taxonomy" id="323732"/>
    <lineage>
        <taxon>Eukaryota</taxon>
        <taxon>Sar</taxon>
        <taxon>Alveolata</taxon>
        <taxon>Apicomplexa</taxon>
        <taxon>Aconoidasida</taxon>
        <taxon>Piroplasmida</taxon>
        <taxon>Babesiidae</taxon>
        <taxon>Babesia</taxon>
    </lineage>
</organism>
<evidence type="ECO:0000313" key="14">
    <source>
        <dbReference type="EMBL" id="KAK2196584.1"/>
    </source>
</evidence>
<dbReference type="GO" id="GO:0005524">
    <property type="term" value="F:ATP binding"/>
    <property type="evidence" value="ECO:0007669"/>
    <property type="project" value="UniProtKB-KW"/>
</dbReference>
<dbReference type="GO" id="GO:0004819">
    <property type="term" value="F:glutamine-tRNA ligase activity"/>
    <property type="evidence" value="ECO:0007669"/>
    <property type="project" value="UniProtKB-EC"/>
</dbReference>
<keyword evidence="14" id="KW-0689">Ribosomal protein</keyword>
<evidence type="ECO:0000256" key="7">
    <source>
        <dbReference type="ARBA" id="ARBA00023146"/>
    </source>
</evidence>
<evidence type="ECO:0000256" key="8">
    <source>
        <dbReference type="ARBA" id="ARBA00048270"/>
    </source>
</evidence>
<dbReference type="Proteomes" id="UP001214638">
    <property type="component" value="Unassembled WGS sequence"/>
</dbReference>
<evidence type="ECO:0000256" key="3">
    <source>
        <dbReference type="ARBA" id="ARBA00022598"/>
    </source>
</evidence>
<dbReference type="FunFam" id="3.40.50.620:FF:000037">
    <property type="entry name" value="Glutamine--tRNA ligase cytoplasmic"/>
    <property type="match status" value="1"/>
</dbReference>
<reference evidence="14" key="1">
    <citation type="journal article" date="2023" name="Nat. Microbiol.">
        <title>Babesia duncani multi-omics identifies virulence factors and drug targets.</title>
        <authorList>
            <person name="Singh P."/>
            <person name="Lonardi S."/>
            <person name="Liang Q."/>
            <person name="Vydyam P."/>
            <person name="Khabirova E."/>
            <person name="Fang T."/>
            <person name="Gihaz S."/>
            <person name="Thekkiniath J."/>
            <person name="Munshi M."/>
            <person name="Abel S."/>
            <person name="Ciampossin L."/>
            <person name="Batugedara G."/>
            <person name="Gupta M."/>
            <person name="Lu X.M."/>
            <person name="Lenz T."/>
            <person name="Chakravarty S."/>
            <person name="Cornillot E."/>
            <person name="Hu Y."/>
            <person name="Ma W."/>
            <person name="Gonzalez L.M."/>
            <person name="Sanchez S."/>
            <person name="Estrada K."/>
            <person name="Sanchez-Flores A."/>
            <person name="Montero E."/>
            <person name="Harb O.S."/>
            <person name="Le Roch K.G."/>
            <person name="Mamoun C.B."/>
        </authorList>
    </citation>
    <scope>NUCLEOTIDE SEQUENCE</scope>
    <source>
        <strain evidence="14">WA1</strain>
    </source>
</reference>
<dbReference type="Gene3D" id="3.40.50.620">
    <property type="entry name" value="HUPs"/>
    <property type="match status" value="1"/>
</dbReference>
<dbReference type="KEGG" id="bdw:94336129"/>
<evidence type="ECO:0000259" key="11">
    <source>
        <dbReference type="Pfam" id="PF00749"/>
    </source>
</evidence>
<evidence type="ECO:0000256" key="5">
    <source>
        <dbReference type="ARBA" id="ARBA00022840"/>
    </source>
</evidence>
<dbReference type="InterPro" id="IPR020059">
    <property type="entry name" value="Glu/Gln-tRNA-synth_Ib_codon-bd"/>
</dbReference>
<evidence type="ECO:0000313" key="15">
    <source>
        <dbReference type="Proteomes" id="UP001214638"/>
    </source>
</evidence>
<feature type="domain" description="tRNA synthetases class I (E and Q) anti-codon binding" evidence="13">
    <location>
        <begin position="462"/>
        <end position="538"/>
    </location>
</feature>
<dbReference type="GO" id="GO:0005829">
    <property type="term" value="C:cytosol"/>
    <property type="evidence" value="ECO:0007669"/>
    <property type="project" value="TreeGrafter"/>
</dbReference>
<sequence length="595" mass="68927">MEKSLKELSLSGDDHLSTNFIYKIAEKDIAEGKFKTVITRFPPEPNGFLHIGHAKSIVLNFELAKKFGGRTHLRFDDTNPATELQEYIDSIQRDVKWLGYDWGEHLYYASDYFQELHDWAVDLIKKGLAYVDDQSIEMIRSTRGSLTTPGVESPYRNRSIEENLDLFKKMRDGAFPDGHCVLRAKIDMASGNMNLRDPILYRIMRKAHLNTGTKWIIYPMYDYAHGQSDSIEGITHSICTTEFEAHRPLYEWFQEKLGILRTQQIEFARLNLTYCVMSKRILLKIVNDGFVKGWDDPRMPTISGLRRRGCPPSALRDFCKKIGVAKRENLIQIELLEDCMRDTLQETGKRLFAVSDPLMVELENAPEDFEEAFQVPCYPNEGTRTLTIGKRFYIDRKDFQEVPEKGFHRLSVGTEVRLRYCYWIRCTSVVKNGNVIEKVICTYDPSTRGGVAPAEPRKVKATIHFLHLKSAKQAELRFYSRLFTCPNPMENLENKDDFLKNLNRESLQVCKGFCEIDASKCQVGEPIQFERLGYFTKDPDSSDELPVFNLTISLKENLEQDEIKEKHKEAERLKREEARKNRMLKNESKNKNAST</sequence>
<comment type="similarity">
    <text evidence="1 9">Belongs to the class-I aminoacyl-tRNA synthetase family.</text>
</comment>
<comment type="caution">
    <text evidence="14">The sequence shown here is derived from an EMBL/GenBank/DDBJ whole genome shotgun (WGS) entry which is preliminary data.</text>
</comment>
<comment type="catalytic activity">
    <reaction evidence="8">
        <text>tRNA(Gln) + L-glutamine + ATP = L-glutaminyl-tRNA(Gln) + AMP + diphosphate</text>
        <dbReference type="Rhea" id="RHEA:20121"/>
        <dbReference type="Rhea" id="RHEA-COMP:9662"/>
        <dbReference type="Rhea" id="RHEA-COMP:9681"/>
        <dbReference type="ChEBI" id="CHEBI:30616"/>
        <dbReference type="ChEBI" id="CHEBI:33019"/>
        <dbReference type="ChEBI" id="CHEBI:58359"/>
        <dbReference type="ChEBI" id="CHEBI:78442"/>
        <dbReference type="ChEBI" id="CHEBI:78521"/>
        <dbReference type="ChEBI" id="CHEBI:456215"/>
        <dbReference type="EC" id="6.1.1.18"/>
    </reaction>
</comment>
<feature type="domain" description="Glutamyl/glutaminyl-tRNA synthetase class Ib anti-codon binding" evidence="12">
    <location>
        <begin position="349"/>
        <end position="444"/>
    </location>
</feature>
<keyword evidence="7 9" id="KW-0030">Aminoacyl-tRNA synthetase</keyword>
<dbReference type="InterPro" id="IPR011035">
    <property type="entry name" value="Ribosomal_bL25/Gln-tRNA_synth"/>
</dbReference>
<dbReference type="GeneID" id="94336129"/>
<evidence type="ECO:0000256" key="10">
    <source>
        <dbReference type="SAM" id="MobiDB-lite"/>
    </source>
</evidence>
<dbReference type="InterPro" id="IPR004514">
    <property type="entry name" value="Gln-tRNA-synth"/>
</dbReference>
<dbReference type="InterPro" id="IPR001412">
    <property type="entry name" value="aa-tRNA-synth_I_CS"/>
</dbReference>
<evidence type="ECO:0000256" key="4">
    <source>
        <dbReference type="ARBA" id="ARBA00022741"/>
    </source>
</evidence>
<dbReference type="InterPro" id="IPR049437">
    <property type="entry name" value="tRNA-synt_1c_C2"/>
</dbReference>
<evidence type="ECO:0000256" key="1">
    <source>
        <dbReference type="ARBA" id="ARBA00005594"/>
    </source>
</evidence>
<dbReference type="PANTHER" id="PTHR43097:SF4">
    <property type="entry name" value="GLUTAMINE--TRNA LIGASE"/>
    <property type="match status" value="1"/>
</dbReference>
<evidence type="ECO:0000259" key="12">
    <source>
        <dbReference type="Pfam" id="PF03950"/>
    </source>
</evidence>
<feature type="domain" description="Glutamyl/glutaminyl-tRNA synthetase class Ib catalytic" evidence="11">
    <location>
        <begin position="37"/>
        <end position="345"/>
    </location>
</feature>
<protein>
    <recommendedName>
        <fullName evidence="2">glutamine--tRNA ligase</fullName>
        <ecNumber evidence="2">6.1.1.18</ecNumber>
    </recommendedName>
</protein>
<dbReference type="PROSITE" id="PS00178">
    <property type="entry name" value="AA_TRNA_LIGASE_I"/>
    <property type="match status" value="1"/>
</dbReference>
<dbReference type="Pfam" id="PF03950">
    <property type="entry name" value="tRNA-synt_1c_C"/>
    <property type="match status" value="1"/>
</dbReference>
<dbReference type="SUPFAM" id="SSF52374">
    <property type="entry name" value="Nucleotidylyl transferase"/>
    <property type="match status" value="1"/>
</dbReference>
<feature type="region of interest" description="Disordered" evidence="10">
    <location>
        <begin position="563"/>
        <end position="595"/>
    </location>
</feature>
<keyword evidence="4 9" id="KW-0547">Nucleotide-binding</keyword>
<dbReference type="NCBIfam" id="TIGR00440">
    <property type="entry name" value="glnS"/>
    <property type="match status" value="1"/>
</dbReference>
<dbReference type="SUPFAM" id="SSF50715">
    <property type="entry name" value="Ribosomal protein L25-like"/>
    <property type="match status" value="1"/>
</dbReference>
<dbReference type="PANTHER" id="PTHR43097">
    <property type="entry name" value="GLUTAMINE-TRNA LIGASE"/>
    <property type="match status" value="1"/>
</dbReference>
<dbReference type="InterPro" id="IPR000924">
    <property type="entry name" value="Glu/Gln-tRNA-synth"/>
</dbReference>
<dbReference type="InterPro" id="IPR014729">
    <property type="entry name" value="Rossmann-like_a/b/a_fold"/>
</dbReference>
<keyword evidence="3 9" id="KW-0436">Ligase</keyword>
<keyword evidence="5 9" id="KW-0067">ATP-binding</keyword>
<dbReference type="Pfam" id="PF00749">
    <property type="entry name" value="tRNA-synt_1c"/>
    <property type="match status" value="1"/>
</dbReference>
<keyword evidence="14" id="KW-0687">Ribonucleoprotein</keyword>
<dbReference type="AlphaFoldDB" id="A0AAD9UP65"/>
<dbReference type="GO" id="GO:0005840">
    <property type="term" value="C:ribosome"/>
    <property type="evidence" value="ECO:0007669"/>
    <property type="project" value="UniProtKB-KW"/>
</dbReference>
<dbReference type="InterPro" id="IPR050132">
    <property type="entry name" value="Gln/Glu-tRNA_Ligase"/>
</dbReference>
<evidence type="ECO:0000256" key="2">
    <source>
        <dbReference type="ARBA" id="ARBA00012836"/>
    </source>
</evidence>
<keyword evidence="15" id="KW-1185">Reference proteome</keyword>
<dbReference type="Gene3D" id="2.40.240.10">
    <property type="entry name" value="Ribosomal Protein L25, Chain P"/>
    <property type="match status" value="2"/>
</dbReference>
<evidence type="ECO:0000256" key="9">
    <source>
        <dbReference type="RuleBase" id="RU363037"/>
    </source>
</evidence>
<accession>A0AAD9UP65</accession>
<evidence type="ECO:0000256" key="6">
    <source>
        <dbReference type="ARBA" id="ARBA00022917"/>
    </source>
</evidence>
<dbReference type="InterPro" id="IPR020056">
    <property type="entry name" value="Rbsml_bL25/Gln-tRNA_synth_N"/>
</dbReference>
<dbReference type="InterPro" id="IPR020058">
    <property type="entry name" value="Glu/Gln-tRNA-synth_Ib_cat-dom"/>
</dbReference>
<dbReference type="EC" id="6.1.1.18" evidence="2"/>
<dbReference type="NCBIfam" id="NF011291">
    <property type="entry name" value="PRK14703.1"/>
    <property type="match status" value="1"/>
</dbReference>
<dbReference type="PRINTS" id="PR00987">
    <property type="entry name" value="TRNASYNTHGLU"/>
</dbReference>
<dbReference type="RefSeq" id="XP_067803426.1">
    <property type="nucleotide sequence ID" value="XM_067946862.1"/>
</dbReference>